<gene>
    <name evidence="1" type="ORF">LCGC14_2031840</name>
</gene>
<feature type="non-terminal residue" evidence="1">
    <location>
        <position position="1"/>
    </location>
</feature>
<reference evidence="1" key="1">
    <citation type="journal article" date="2015" name="Nature">
        <title>Complex archaea that bridge the gap between prokaryotes and eukaryotes.</title>
        <authorList>
            <person name="Spang A."/>
            <person name="Saw J.H."/>
            <person name="Jorgensen S.L."/>
            <person name="Zaremba-Niedzwiedzka K."/>
            <person name="Martijn J."/>
            <person name="Lind A.E."/>
            <person name="van Eijk R."/>
            <person name="Schleper C."/>
            <person name="Guy L."/>
            <person name="Ettema T.J."/>
        </authorList>
    </citation>
    <scope>NUCLEOTIDE SEQUENCE</scope>
</reference>
<proteinExistence type="predicted"/>
<name>A0A0F9FH42_9ZZZZ</name>
<dbReference type="AlphaFoldDB" id="A0A0F9FH42"/>
<sequence>YIATRLYSTILPAGQDHPAAIRRRYQPHQAHCGAVLLPRRRRHSPIRVLDRRHVISTHIYPQTSNWTFHPTSRERKPGAVGCGSRNRNHACQQSVVAADASNHATRHKLQLLPKQQFFRASRVVCLAASIDRKTVGQVEASCLGVRRIVHAVAQCGDGDLSHTQRS</sequence>
<organism evidence="1">
    <name type="scientific">marine sediment metagenome</name>
    <dbReference type="NCBI Taxonomy" id="412755"/>
    <lineage>
        <taxon>unclassified sequences</taxon>
        <taxon>metagenomes</taxon>
        <taxon>ecological metagenomes</taxon>
    </lineage>
</organism>
<accession>A0A0F9FH42</accession>
<protein>
    <submittedName>
        <fullName evidence="1">Uncharacterized protein</fullName>
    </submittedName>
</protein>
<evidence type="ECO:0000313" key="1">
    <source>
        <dbReference type="EMBL" id="KKL77746.1"/>
    </source>
</evidence>
<dbReference type="EMBL" id="LAZR01023661">
    <property type="protein sequence ID" value="KKL77746.1"/>
    <property type="molecule type" value="Genomic_DNA"/>
</dbReference>
<comment type="caution">
    <text evidence="1">The sequence shown here is derived from an EMBL/GenBank/DDBJ whole genome shotgun (WGS) entry which is preliminary data.</text>
</comment>